<feature type="transmembrane region" description="Helical" evidence="1">
    <location>
        <begin position="87"/>
        <end position="105"/>
    </location>
</feature>
<gene>
    <name evidence="2" type="ORF">OB955_01725</name>
</gene>
<dbReference type="PANTHER" id="PTHR42241:SF2">
    <property type="entry name" value="HYPOTHETICAL MEMBRANE PROTEIN, CONSERVED, DUF998 FAMILY"/>
    <property type="match status" value="1"/>
</dbReference>
<protein>
    <submittedName>
        <fullName evidence="2">DUF998 domain-containing protein</fullName>
    </submittedName>
</protein>
<feature type="transmembrane region" description="Helical" evidence="1">
    <location>
        <begin position="117"/>
        <end position="135"/>
    </location>
</feature>
<evidence type="ECO:0000313" key="3">
    <source>
        <dbReference type="Proteomes" id="UP001320972"/>
    </source>
</evidence>
<evidence type="ECO:0000313" key="2">
    <source>
        <dbReference type="EMBL" id="MCU4971460.1"/>
    </source>
</evidence>
<feature type="transmembrane region" description="Helical" evidence="1">
    <location>
        <begin position="51"/>
        <end position="75"/>
    </location>
</feature>
<accession>A0ABT2Q961</accession>
<dbReference type="Pfam" id="PF06197">
    <property type="entry name" value="DUF998"/>
    <property type="match status" value="1"/>
</dbReference>
<sequence>MADKRRIAAGFGIATPIVTLGAILLATLVAPPETFTWSDRALSDMGRPDAATFWLFNGGLVVGGLLGVPFVWRLWVGARNTLERAGTVCYGLAIVGMFFVGVFFLEHTAWYLETELHAPAALAFFGLAPVSNWILGAGAVHAGDRTWGLVTVGAGIAHVLTWVAWILYVTTTATRPMAWFAVPEMVAAVLFGGWTVLAARRFLGPSSFAFPSLSS</sequence>
<keyword evidence="3" id="KW-1185">Reference proteome</keyword>
<comment type="caution">
    <text evidence="2">The sequence shown here is derived from an EMBL/GenBank/DDBJ whole genome shotgun (WGS) entry which is preliminary data.</text>
</comment>
<dbReference type="Proteomes" id="UP001320972">
    <property type="component" value="Unassembled WGS sequence"/>
</dbReference>
<dbReference type="PANTHER" id="PTHR42241">
    <property type="entry name" value="HYPOTHETICAL MEMBRANE PROTEIN, CONSERVED, DUF998 FAMILY"/>
    <property type="match status" value="1"/>
</dbReference>
<keyword evidence="1" id="KW-1133">Transmembrane helix</keyword>
<evidence type="ECO:0000256" key="1">
    <source>
        <dbReference type="SAM" id="Phobius"/>
    </source>
</evidence>
<reference evidence="2 3" key="1">
    <citation type="submission" date="2022-09" db="EMBL/GenBank/DDBJ databases">
        <title>Enrichment on poylsaccharides allowed isolation of novel metabolic and taxonomic groups of Haloarchaea.</title>
        <authorList>
            <person name="Sorokin D.Y."/>
            <person name="Elcheninov A.G."/>
            <person name="Khizhniak T.V."/>
            <person name="Kolganova T.V."/>
            <person name="Kublanov I.V."/>
        </authorList>
    </citation>
    <scope>NUCLEOTIDE SEQUENCE [LARGE SCALE GENOMIC DNA]</scope>
    <source>
        <strain evidence="2 3">AArc-m2/3/4</strain>
    </source>
</reference>
<feature type="transmembrane region" description="Helical" evidence="1">
    <location>
        <begin position="7"/>
        <end position="31"/>
    </location>
</feature>
<name>A0ABT2Q961_9EURY</name>
<proteinExistence type="predicted"/>
<feature type="transmembrane region" description="Helical" evidence="1">
    <location>
        <begin position="147"/>
        <end position="168"/>
    </location>
</feature>
<dbReference type="InterPro" id="IPR009339">
    <property type="entry name" value="DUF998"/>
</dbReference>
<keyword evidence="1" id="KW-0812">Transmembrane</keyword>
<dbReference type="EMBL" id="JAOPKB010000001">
    <property type="protein sequence ID" value="MCU4971460.1"/>
    <property type="molecule type" value="Genomic_DNA"/>
</dbReference>
<feature type="transmembrane region" description="Helical" evidence="1">
    <location>
        <begin position="180"/>
        <end position="199"/>
    </location>
</feature>
<keyword evidence="1" id="KW-0472">Membrane</keyword>
<dbReference type="RefSeq" id="WP_338006807.1">
    <property type="nucleotide sequence ID" value="NZ_JAOPKB010000001.1"/>
</dbReference>
<organism evidence="2 3">
    <name type="scientific">Natronoglomus mannanivorans</name>
    <dbReference type="NCBI Taxonomy" id="2979990"/>
    <lineage>
        <taxon>Archaea</taxon>
        <taxon>Methanobacteriati</taxon>
        <taxon>Methanobacteriota</taxon>
        <taxon>Stenosarchaea group</taxon>
        <taxon>Halobacteria</taxon>
        <taxon>Halobacteriales</taxon>
        <taxon>Natrialbaceae</taxon>
        <taxon>Natronoglomus</taxon>
    </lineage>
</organism>